<dbReference type="OrthoDB" id="24355at2"/>
<reference evidence="1 2" key="1">
    <citation type="submission" date="2016-08" db="EMBL/GenBank/DDBJ databases">
        <title>The complete genome of Streptomyces subrutilus 10-1-1.</title>
        <authorList>
            <person name="Chen X."/>
        </authorList>
    </citation>
    <scope>NUCLEOTIDE SEQUENCE [LARGE SCALE GENOMIC DNA]</scope>
    <source>
        <strain evidence="1 2">10-1-1</strain>
    </source>
</reference>
<dbReference type="EMBL" id="MEHK01000001">
    <property type="protein sequence ID" value="OEJ30324.1"/>
    <property type="molecule type" value="Genomic_DNA"/>
</dbReference>
<dbReference type="Gene3D" id="3.50.50.60">
    <property type="entry name" value="FAD/NAD(P)-binding domain"/>
    <property type="match status" value="1"/>
</dbReference>
<dbReference type="AlphaFoldDB" id="A0A1E5PLB9"/>
<dbReference type="InterPro" id="IPR036188">
    <property type="entry name" value="FAD/NAD-bd_sf"/>
</dbReference>
<accession>A0A1E5PLB9</accession>
<dbReference type="STRING" id="36818.BGK67_02210"/>
<dbReference type="Proteomes" id="UP000095705">
    <property type="component" value="Unassembled WGS sequence"/>
</dbReference>
<evidence type="ECO:0000313" key="1">
    <source>
        <dbReference type="EMBL" id="OEJ30324.1"/>
    </source>
</evidence>
<name>A0A1E5PLB9_9ACTN</name>
<dbReference type="RefSeq" id="WP_069918468.1">
    <property type="nucleotide sequence ID" value="NZ_MEHK01000001.1"/>
</dbReference>
<evidence type="ECO:0000313" key="2">
    <source>
        <dbReference type="Proteomes" id="UP000095705"/>
    </source>
</evidence>
<proteinExistence type="predicted"/>
<sequence>MSWDADVTVVGAGAAGLSLAVELSKPLPGGRAAPRVVVVEAPPGPLRPPTRTWCYWEAGAGPYDGLLAASWDRLRLHAPDGTPIERPLDSLRYKMLRSDRFEAAMAERLGANGVEVRRLTVESVHDTGGAASVRGRDASGAPSVIRSGLVFDSRPPRRLPAARTTLLQHFLGWFVRTAEPAFDPGAATLMDFRLPQPARGLAFGYVLPLSRYEALVEYTEFSSAVLDEAAYERALRDYCASALGLGDYTVTGRERGVIPMSDGRFPRRAGRRVFLIGTAGGATRPSTGYTFAAIQRHSRHLAGAVRAGRSPARVPPVHGRRARAMDAVLLRALDTGRVAGAPFFTHLFSSVPAERVLRFLDGATSPWEDLGVGLRTPVGPMLRSLLELPLLPRSVPAAGPGRR</sequence>
<keyword evidence="2" id="KW-1185">Reference proteome</keyword>
<organism evidence="1 2">
    <name type="scientific">Streptomyces subrutilus</name>
    <dbReference type="NCBI Taxonomy" id="36818"/>
    <lineage>
        <taxon>Bacteria</taxon>
        <taxon>Bacillati</taxon>
        <taxon>Actinomycetota</taxon>
        <taxon>Actinomycetes</taxon>
        <taxon>Kitasatosporales</taxon>
        <taxon>Streptomycetaceae</taxon>
        <taxon>Streptomyces</taxon>
    </lineage>
</organism>
<dbReference type="SUPFAM" id="SSF51905">
    <property type="entry name" value="FAD/NAD(P)-binding domain"/>
    <property type="match status" value="1"/>
</dbReference>
<protein>
    <submittedName>
        <fullName evidence="1">Lycopene cyclase</fullName>
    </submittedName>
</protein>
<dbReference type="Pfam" id="PF05834">
    <property type="entry name" value="Lycopene_cycl"/>
    <property type="match status" value="1"/>
</dbReference>
<gene>
    <name evidence="1" type="ORF">BGK67_02210</name>
</gene>
<comment type="caution">
    <text evidence="1">The sequence shown here is derived from an EMBL/GenBank/DDBJ whole genome shotgun (WGS) entry which is preliminary data.</text>
</comment>